<dbReference type="InterPro" id="IPR050081">
    <property type="entry name" value="Ile-tRNA_ligase"/>
</dbReference>
<dbReference type="AlphaFoldDB" id="A0A3S3UQ83"/>
<dbReference type="EMBL" id="SADE01000001">
    <property type="protein sequence ID" value="RVU38006.1"/>
    <property type="molecule type" value="Genomic_DNA"/>
</dbReference>
<reference evidence="17" key="1">
    <citation type="submission" date="2019-01" db="EMBL/GenBank/DDBJ databases">
        <title>Gri0909 isolated from a small marine red alga.</title>
        <authorList>
            <person name="Kim J."/>
            <person name="Jeong S.E."/>
            <person name="Jeon C.O."/>
        </authorList>
    </citation>
    <scope>NUCLEOTIDE SEQUENCE [LARGE SCALE GENOMIC DNA]</scope>
    <source>
        <strain evidence="17">Gri0909</strain>
    </source>
</reference>
<gene>
    <name evidence="12" type="primary">ileS</name>
    <name evidence="16" type="ORF">EOI86_01490</name>
</gene>
<dbReference type="EC" id="6.1.1.5" evidence="12"/>
<keyword evidence="4 12" id="KW-0479">Metal-binding</keyword>
<evidence type="ECO:0000256" key="11">
    <source>
        <dbReference type="ARBA" id="ARBA00048359"/>
    </source>
</evidence>
<dbReference type="PANTHER" id="PTHR42765">
    <property type="entry name" value="SOLEUCYL-TRNA SYNTHETASE"/>
    <property type="match status" value="1"/>
</dbReference>
<dbReference type="InterPro" id="IPR002300">
    <property type="entry name" value="aa-tRNA-synth_Ia"/>
</dbReference>
<dbReference type="HAMAP" id="MF_02002">
    <property type="entry name" value="Ile_tRNA_synth_type1"/>
    <property type="match status" value="1"/>
</dbReference>
<dbReference type="GO" id="GO:0005524">
    <property type="term" value="F:ATP binding"/>
    <property type="evidence" value="ECO:0007669"/>
    <property type="project" value="UniProtKB-UniRule"/>
</dbReference>
<evidence type="ECO:0000256" key="10">
    <source>
        <dbReference type="ARBA" id="ARBA00025217"/>
    </source>
</evidence>
<keyword evidence="2 12" id="KW-0963">Cytoplasm</keyword>
<evidence type="ECO:0000256" key="12">
    <source>
        <dbReference type="HAMAP-Rule" id="MF_02002"/>
    </source>
</evidence>
<evidence type="ECO:0000313" key="17">
    <source>
        <dbReference type="Proteomes" id="UP000287447"/>
    </source>
</evidence>
<dbReference type="GO" id="GO:0005829">
    <property type="term" value="C:cytosol"/>
    <property type="evidence" value="ECO:0007669"/>
    <property type="project" value="TreeGrafter"/>
</dbReference>
<dbReference type="Gene3D" id="1.10.10.830">
    <property type="entry name" value="Ile-tRNA synthetase CP2 domain-like"/>
    <property type="match status" value="1"/>
</dbReference>
<comment type="catalytic activity">
    <reaction evidence="11 12">
        <text>tRNA(Ile) + L-isoleucine + ATP = L-isoleucyl-tRNA(Ile) + AMP + diphosphate</text>
        <dbReference type="Rhea" id="RHEA:11060"/>
        <dbReference type="Rhea" id="RHEA-COMP:9666"/>
        <dbReference type="Rhea" id="RHEA-COMP:9695"/>
        <dbReference type="ChEBI" id="CHEBI:30616"/>
        <dbReference type="ChEBI" id="CHEBI:33019"/>
        <dbReference type="ChEBI" id="CHEBI:58045"/>
        <dbReference type="ChEBI" id="CHEBI:78442"/>
        <dbReference type="ChEBI" id="CHEBI:78528"/>
        <dbReference type="ChEBI" id="CHEBI:456215"/>
        <dbReference type="EC" id="6.1.1.5"/>
    </reaction>
</comment>
<dbReference type="Gene3D" id="3.90.740.10">
    <property type="entry name" value="Valyl/Leucyl/Isoleucyl-tRNA synthetase, editing domain"/>
    <property type="match status" value="1"/>
</dbReference>
<comment type="domain">
    <text evidence="12">IleRS has two distinct active sites: one for aminoacylation and one for editing. The misactivated valine is translocated from the active site to the editing site, which sterically excludes the correctly activated isoleucine. The single editing site contains two valyl binding pockets, one specific for each substrate (Val-AMP or Val-tRNA(Ile)).</text>
</comment>
<dbReference type="PRINTS" id="PR00984">
    <property type="entry name" value="TRNASYNTHILE"/>
</dbReference>
<comment type="caution">
    <text evidence="16">The sequence shown here is derived from an EMBL/GenBank/DDBJ whole genome shotgun (WGS) entry which is preliminary data.</text>
</comment>
<feature type="binding site" evidence="12">
    <location>
        <position position="588"/>
    </location>
    <ligand>
        <name>L-isoleucyl-5'-AMP</name>
        <dbReference type="ChEBI" id="CHEBI:178002"/>
    </ligand>
</feature>
<dbReference type="InterPro" id="IPR033708">
    <property type="entry name" value="Anticodon_Ile_BEm"/>
</dbReference>
<keyword evidence="17" id="KW-1185">Reference proteome</keyword>
<dbReference type="GO" id="GO:0002161">
    <property type="term" value="F:aminoacyl-tRNA deacylase activity"/>
    <property type="evidence" value="ECO:0007669"/>
    <property type="project" value="InterPro"/>
</dbReference>
<comment type="subunit">
    <text evidence="12">Monomer.</text>
</comment>
<dbReference type="InterPro" id="IPR009080">
    <property type="entry name" value="tRNAsynth_Ia_anticodon-bd"/>
</dbReference>
<evidence type="ECO:0000256" key="4">
    <source>
        <dbReference type="ARBA" id="ARBA00022723"/>
    </source>
</evidence>
<dbReference type="Pfam" id="PF00133">
    <property type="entry name" value="tRNA-synt_1"/>
    <property type="match status" value="1"/>
</dbReference>
<evidence type="ECO:0000256" key="9">
    <source>
        <dbReference type="ARBA" id="ARBA00023146"/>
    </source>
</evidence>
<evidence type="ECO:0000256" key="2">
    <source>
        <dbReference type="ARBA" id="ARBA00022490"/>
    </source>
</evidence>
<feature type="binding site" evidence="12">
    <location>
        <position position="943"/>
    </location>
    <ligand>
        <name>Zn(2+)</name>
        <dbReference type="ChEBI" id="CHEBI:29105"/>
    </ligand>
</feature>
<evidence type="ECO:0000256" key="5">
    <source>
        <dbReference type="ARBA" id="ARBA00022741"/>
    </source>
</evidence>
<evidence type="ECO:0000313" key="16">
    <source>
        <dbReference type="EMBL" id="RVU38006.1"/>
    </source>
</evidence>
<comment type="subcellular location">
    <subcellularLocation>
        <location evidence="12">Cytoplasm</location>
    </subcellularLocation>
</comment>
<keyword evidence="8 12" id="KW-0648">Protein biosynthesis</keyword>
<evidence type="ECO:0000256" key="7">
    <source>
        <dbReference type="ARBA" id="ARBA00022840"/>
    </source>
</evidence>
<dbReference type="SUPFAM" id="SSF52374">
    <property type="entry name" value="Nucleotidylyl transferase"/>
    <property type="match status" value="1"/>
</dbReference>
<dbReference type="RefSeq" id="WP_127763379.1">
    <property type="nucleotide sequence ID" value="NZ_SADE01000001.1"/>
</dbReference>
<comment type="cofactor">
    <cofactor evidence="12">
        <name>Zn(2+)</name>
        <dbReference type="ChEBI" id="CHEBI:29105"/>
    </cofactor>
    <text evidence="12">Binds 1 zinc ion per subunit.</text>
</comment>
<dbReference type="InterPro" id="IPR002301">
    <property type="entry name" value="Ile-tRNA-ligase"/>
</dbReference>
<evidence type="ECO:0000259" key="13">
    <source>
        <dbReference type="Pfam" id="PF00133"/>
    </source>
</evidence>
<dbReference type="GO" id="GO:0000049">
    <property type="term" value="F:tRNA binding"/>
    <property type="evidence" value="ECO:0007669"/>
    <property type="project" value="InterPro"/>
</dbReference>
<evidence type="ECO:0000256" key="3">
    <source>
        <dbReference type="ARBA" id="ARBA00022598"/>
    </source>
</evidence>
<dbReference type="SUPFAM" id="SSF47323">
    <property type="entry name" value="Anticodon-binding domain of a subclass of class I aminoacyl-tRNA synthetases"/>
    <property type="match status" value="1"/>
</dbReference>
<keyword evidence="7 12" id="KW-0067">ATP-binding</keyword>
<proteinExistence type="inferred from homology"/>
<dbReference type="InterPro" id="IPR001412">
    <property type="entry name" value="aa-tRNA-synth_I_CS"/>
</dbReference>
<dbReference type="InterPro" id="IPR010663">
    <property type="entry name" value="Znf_FPG/IleRS"/>
</dbReference>
<dbReference type="FunFam" id="3.40.50.620:FF:000042">
    <property type="entry name" value="Isoleucine--tRNA ligase"/>
    <property type="match status" value="1"/>
</dbReference>
<dbReference type="NCBIfam" id="TIGR00392">
    <property type="entry name" value="ileS"/>
    <property type="match status" value="1"/>
</dbReference>
<dbReference type="Gene3D" id="1.10.730.20">
    <property type="match status" value="1"/>
</dbReference>
<feature type="domain" description="Methionyl/Valyl/Leucyl/Isoleucyl-tRNA synthetase anticodon-binding" evidence="15">
    <location>
        <begin position="712"/>
        <end position="862"/>
    </location>
</feature>
<dbReference type="SUPFAM" id="SSF50677">
    <property type="entry name" value="ValRS/IleRS/LeuRS editing domain"/>
    <property type="match status" value="1"/>
</dbReference>
<evidence type="ECO:0000259" key="14">
    <source>
        <dbReference type="Pfam" id="PF06827"/>
    </source>
</evidence>
<dbReference type="InterPro" id="IPR013155">
    <property type="entry name" value="M/V/L/I-tRNA-synth_anticd-bd"/>
</dbReference>
<feature type="domain" description="Aminoacyl-tRNA synthetase class Ia" evidence="13">
    <location>
        <begin position="35"/>
        <end position="667"/>
    </location>
</feature>
<keyword evidence="6 12" id="KW-0862">Zinc</keyword>
<sequence length="958" mass="107085">MTENTSSAPDYRDTIALPKTDFPMRGGLPTKEPELLERWARIDLWRQLRESSKGREKFILHDGPPYANGHLHIGHALNKILKDIINKSQQMLGKDANYVPGWDCHGLPIEWKIEEQYRAAGQDKDDVPIVEFRKECREFADKWIDIQRSEFKRLGVLGDWDNPYTTMAYGAEAQIVSELGKFLMNGALYKGSKPVLWSVVEKTALAEAEVEYQEHKSTMIWVKFPVVAAAVPELEGATVVIWTTTPWTIPGNRAVAAHRDFDYVVMEVTDIAENSKAVVGERLVVAKALQEAVCEKAGIIGNTVVATLKGEQVIGTKCAHPWRGYADANGGFEYDCPVLDAEFVTDDAGTGFVHIAPGHGADDWALGMANELEIPQTVGEDGVFYDHVPLLAGKAVLTSEGKEGDANATVLRNLAIAGKLLAKGNLKHSYPHSWRSKAPLIFRNTAQWFISMKTNDLRTKALQAIEDTAFYPKGGKNRLYSMIENRPDWVISRQRAWGVPIPVFVSKETGEPLRDQQVVDRIVEAFREEGADAWFSSDPSRFLGNTHNPDDFEQVMDVVDVWFDSGSTHAFVLEQREDLQWPASLYLEGTDQHRGWFHSSLLESCGTRGRAPYEAVLTHGFIMAEDGTKMSKSKGNQVVPQEVNDKYGADILRLWVVFEDYYNDLRVGEGTLKQLTDYYRRFRNTLRWLLGNLSGHDPSERMPLDQMPELERLMLHRLWELDGIVRKSVAAYDFHRAFRELHDFCAIDLSAFYFDIRKDSLYCDPADDVKRRASLVVLEELFSCLTAWLAPILSFTAEEAWLSRTGDADDNSVHLRVFPDVPAEWSAPAVAEKWASVRQIRRAVLGALEIERAEKRIGASLQSAPLVTIPADMLAQVSDVDLAEVCITSGLTVQAGEIPDGAFTLVEVPGIGVSPQLADGQKCERCWRVLPDVGKHDNAPGTCGRCADAVRNLPTAAE</sequence>
<dbReference type="PROSITE" id="PS00178">
    <property type="entry name" value="AA_TRNA_LIGASE_I"/>
    <property type="match status" value="1"/>
</dbReference>
<dbReference type="GO" id="GO:0006428">
    <property type="term" value="P:isoleucyl-tRNA aminoacylation"/>
    <property type="evidence" value="ECO:0007669"/>
    <property type="project" value="UniProtKB-UniRule"/>
</dbReference>
<feature type="binding site" evidence="12">
    <location>
        <position position="923"/>
    </location>
    <ligand>
        <name>Zn(2+)</name>
        <dbReference type="ChEBI" id="CHEBI:29105"/>
    </ligand>
</feature>
<comment type="function">
    <text evidence="10 12">Catalyzes the attachment of isoleucine to tRNA(Ile). As IleRS can inadvertently accommodate and process structurally similar amino acids such as valine, to avoid such errors it has two additional distinct tRNA(Ile)-dependent editing activities. One activity is designated as 'pretransfer' editing and involves the hydrolysis of activated Val-AMP. The other activity is designated 'posttransfer' editing and involves deacylation of mischarged Val-tRNA(Ile).</text>
</comment>
<dbReference type="PANTHER" id="PTHR42765:SF1">
    <property type="entry name" value="ISOLEUCINE--TRNA LIGASE, MITOCHONDRIAL"/>
    <property type="match status" value="1"/>
</dbReference>
<feature type="short sequence motif" description="'KMSKS' region" evidence="12">
    <location>
        <begin position="629"/>
        <end position="633"/>
    </location>
</feature>
<dbReference type="Gene3D" id="3.40.50.620">
    <property type="entry name" value="HUPs"/>
    <property type="match status" value="2"/>
</dbReference>
<dbReference type="InterPro" id="IPR014729">
    <property type="entry name" value="Rossmann-like_a/b/a_fold"/>
</dbReference>
<evidence type="ECO:0000256" key="1">
    <source>
        <dbReference type="ARBA" id="ARBA00006887"/>
    </source>
</evidence>
<keyword evidence="5 12" id="KW-0547">Nucleotide-binding</keyword>
<organism evidence="16 17">
    <name type="scientific">Hwanghaeella grinnelliae</name>
    <dbReference type="NCBI Taxonomy" id="2500179"/>
    <lineage>
        <taxon>Bacteria</taxon>
        <taxon>Pseudomonadati</taxon>
        <taxon>Pseudomonadota</taxon>
        <taxon>Alphaproteobacteria</taxon>
        <taxon>Rhodospirillales</taxon>
        <taxon>Rhodospirillaceae</taxon>
        <taxon>Hwanghaeella</taxon>
    </lineage>
</organism>
<name>A0A3S3UQ83_9PROT</name>
<evidence type="ECO:0000256" key="8">
    <source>
        <dbReference type="ARBA" id="ARBA00022917"/>
    </source>
</evidence>
<dbReference type="GO" id="GO:0004822">
    <property type="term" value="F:isoleucine-tRNA ligase activity"/>
    <property type="evidence" value="ECO:0007669"/>
    <property type="project" value="UniProtKB-UniRule"/>
</dbReference>
<keyword evidence="3 12" id="KW-0436">Ligase</keyword>
<feature type="binding site" evidence="12">
    <location>
        <position position="946"/>
    </location>
    <ligand>
        <name>Zn(2+)</name>
        <dbReference type="ChEBI" id="CHEBI:29105"/>
    </ligand>
</feature>
<dbReference type="Pfam" id="PF08264">
    <property type="entry name" value="Anticodon_1"/>
    <property type="match status" value="1"/>
</dbReference>
<keyword evidence="9 12" id="KW-0030">Aminoacyl-tRNA synthetase</keyword>
<evidence type="ECO:0000259" key="15">
    <source>
        <dbReference type="Pfam" id="PF08264"/>
    </source>
</evidence>
<dbReference type="GO" id="GO:0008270">
    <property type="term" value="F:zinc ion binding"/>
    <property type="evidence" value="ECO:0007669"/>
    <property type="project" value="UniProtKB-UniRule"/>
</dbReference>
<dbReference type="OrthoDB" id="9810365at2"/>
<feature type="binding site" evidence="12">
    <location>
        <position position="926"/>
    </location>
    <ligand>
        <name>Zn(2+)</name>
        <dbReference type="ChEBI" id="CHEBI:29105"/>
    </ligand>
</feature>
<dbReference type="CDD" id="cd07960">
    <property type="entry name" value="Anticodon_Ia_Ile_BEm"/>
    <property type="match status" value="1"/>
</dbReference>
<evidence type="ECO:0000256" key="6">
    <source>
        <dbReference type="ARBA" id="ARBA00022833"/>
    </source>
</evidence>
<feature type="domain" description="Zinc finger FPG/IleRS-type" evidence="14">
    <location>
        <begin position="920"/>
        <end position="948"/>
    </location>
</feature>
<dbReference type="Pfam" id="PF06827">
    <property type="entry name" value="zf-FPG_IleRS"/>
    <property type="match status" value="1"/>
</dbReference>
<dbReference type="InterPro" id="IPR023585">
    <property type="entry name" value="Ile-tRNA-ligase_type1"/>
</dbReference>
<protein>
    <recommendedName>
        <fullName evidence="12">Isoleucine--tRNA ligase</fullName>
        <ecNumber evidence="12">6.1.1.5</ecNumber>
    </recommendedName>
    <alternativeName>
        <fullName evidence="12">Isoleucyl-tRNA synthetase</fullName>
        <shortName evidence="12">IleRS</shortName>
    </alternativeName>
</protein>
<feature type="binding site" evidence="12">
    <location>
        <position position="632"/>
    </location>
    <ligand>
        <name>ATP</name>
        <dbReference type="ChEBI" id="CHEBI:30616"/>
    </ligand>
</feature>
<accession>A0A3S3UQ83</accession>
<feature type="short sequence motif" description="'HIGH' region" evidence="12">
    <location>
        <begin position="65"/>
        <end position="75"/>
    </location>
</feature>
<dbReference type="InterPro" id="IPR009008">
    <property type="entry name" value="Val/Leu/Ile-tRNA-synth_edit"/>
</dbReference>
<dbReference type="Proteomes" id="UP000287447">
    <property type="component" value="Unassembled WGS sequence"/>
</dbReference>
<comment type="similarity">
    <text evidence="1 12">Belongs to the class-I aminoacyl-tRNA synthetase family. IleS type 1 subfamily.</text>
</comment>